<comment type="caution">
    <text evidence="2">The sequence shown here is derived from an EMBL/GenBank/DDBJ whole genome shotgun (WGS) entry which is preliminary data.</text>
</comment>
<protein>
    <submittedName>
        <fullName evidence="2">Serine/threonine-protein kinase SIK3</fullName>
    </submittedName>
</protein>
<dbReference type="AlphaFoldDB" id="A0A5N4C7K1"/>
<gene>
    <name evidence="2" type="ORF">Cadr_000028931</name>
</gene>
<feature type="compositionally biased region" description="Basic and acidic residues" evidence="1">
    <location>
        <begin position="129"/>
        <end position="140"/>
    </location>
</feature>
<feature type="region of interest" description="Disordered" evidence="1">
    <location>
        <begin position="121"/>
        <end position="140"/>
    </location>
</feature>
<sequence length="140" mass="15701">MFLSVFFTMKSAPACCRYLANRSKRHTLAMTNPTAEIPPDLQRQLGQQPFRSRVWPPHLVPDQHRSTYKDSNTLHLPTERFSPVRRFSDGAASIQAFKAHLEKMGNNSSIKQLQQVMEEAAGVPGGSMGDRDQCSRRTGG</sequence>
<keyword evidence="2" id="KW-0808">Transferase</keyword>
<organism evidence="2 3">
    <name type="scientific">Camelus dromedarius</name>
    <name type="common">Dromedary</name>
    <name type="synonym">Arabian camel</name>
    <dbReference type="NCBI Taxonomy" id="9838"/>
    <lineage>
        <taxon>Eukaryota</taxon>
        <taxon>Metazoa</taxon>
        <taxon>Chordata</taxon>
        <taxon>Craniata</taxon>
        <taxon>Vertebrata</taxon>
        <taxon>Euteleostomi</taxon>
        <taxon>Mammalia</taxon>
        <taxon>Eutheria</taxon>
        <taxon>Laurasiatheria</taxon>
        <taxon>Artiodactyla</taxon>
        <taxon>Tylopoda</taxon>
        <taxon>Camelidae</taxon>
        <taxon>Camelus</taxon>
    </lineage>
</organism>
<dbReference type="EMBL" id="JWIN03000033">
    <property type="protein sequence ID" value="KAB1254830.1"/>
    <property type="molecule type" value="Genomic_DNA"/>
</dbReference>
<reference evidence="2 3" key="1">
    <citation type="journal article" date="2019" name="Mol. Ecol. Resour.">
        <title>Improving Illumina assemblies with Hi-C and long reads: an example with the North African dromedary.</title>
        <authorList>
            <person name="Elbers J.P."/>
            <person name="Rogers M.F."/>
            <person name="Perelman P.L."/>
            <person name="Proskuryakova A.A."/>
            <person name="Serdyukova N.A."/>
            <person name="Johnson W.E."/>
            <person name="Horin P."/>
            <person name="Corander J."/>
            <person name="Murphy D."/>
            <person name="Burger P.A."/>
        </authorList>
    </citation>
    <scope>NUCLEOTIDE SEQUENCE [LARGE SCALE GENOMIC DNA]</scope>
    <source>
        <strain evidence="2">Drom800</strain>
        <tissue evidence="2">Blood</tissue>
    </source>
</reference>
<accession>A0A5N4C7K1</accession>
<dbReference type="GO" id="GO:0016301">
    <property type="term" value="F:kinase activity"/>
    <property type="evidence" value="ECO:0007669"/>
    <property type="project" value="UniProtKB-KW"/>
</dbReference>
<keyword evidence="2" id="KW-0418">Kinase</keyword>
<evidence type="ECO:0000256" key="1">
    <source>
        <dbReference type="SAM" id="MobiDB-lite"/>
    </source>
</evidence>
<keyword evidence="3" id="KW-1185">Reference proteome</keyword>
<evidence type="ECO:0000313" key="2">
    <source>
        <dbReference type="EMBL" id="KAB1254830.1"/>
    </source>
</evidence>
<evidence type="ECO:0000313" key="3">
    <source>
        <dbReference type="Proteomes" id="UP000299084"/>
    </source>
</evidence>
<feature type="region of interest" description="Disordered" evidence="1">
    <location>
        <begin position="53"/>
        <end position="74"/>
    </location>
</feature>
<name>A0A5N4C7K1_CAMDR</name>
<dbReference type="Proteomes" id="UP000299084">
    <property type="component" value="Unassembled WGS sequence"/>
</dbReference>
<proteinExistence type="predicted"/>